<organism evidence="1 2">
    <name type="scientific">Streblomastix strix</name>
    <dbReference type="NCBI Taxonomy" id="222440"/>
    <lineage>
        <taxon>Eukaryota</taxon>
        <taxon>Metamonada</taxon>
        <taxon>Preaxostyla</taxon>
        <taxon>Oxymonadida</taxon>
        <taxon>Streblomastigidae</taxon>
        <taxon>Streblomastix</taxon>
    </lineage>
</organism>
<reference evidence="1 2" key="1">
    <citation type="submission" date="2019-03" db="EMBL/GenBank/DDBJ databases">
        <title>Single cell metagenomics reveals metabolic interactions within the superorganism composed of flagellate Streblomastix strix and complex community of Bacteroidetes bacteria on its surface.</title>
        <authorList>
            <person name="Treitli S.C."/>
            <person name="Kolisko M."/>
            <person name="Husnik F."/>
            <person name="Keeling P."/>
            <person name="Hampl V."/>
        </authorList>
    </citation>
    <scope>NUCLEOTIDE SEQUENCE [LARGE SCALE GENOMIC DNA]</scope>
    <source>
        <strain evidence="1">ST1C</strain>
    </source>
</reference>
<dbReference type="EMBL" id="SNRW01028956">
    <property type="protein sequence ID" value="KAA6359068.1"/>
    <property type="molecule type" value="Genomic_DNA"/>
</dbReference>
<sequence>MIRFLDSQKILVSIKMMDIIANVIIAGSKDLKEREQNPFYKPLNQNEMIKKLITFFSDKSKKKIYKKIVNVIAVLFKTYPLPKDISEDLVEQLKIYNNFNEMVLLAECPGIYLIIIMNL</sequence>
<comment type="caution">
    <text evidence="1">The sequence shown here is derived from an EMBL/GenBank/DDBJ whole genome shotgun (WGS) entry which is preliminary data.</text>
</comment>
<protein>
    <submittedName>
        <fullName evidence="1">Uncharacterized protein</fullName>
    </submittedName>
</protein>
<dbReference type="AlphaFoldDB" id="A0A5J4TL90"/>
<accession>A0A5J4TL90</accession>
<name>A0A5J4TL90_9EUKA</name>
<dbReference type="Proteomes" id="UP000324800">
    <property type="component" value="Unassembled WGS sequence"/>
</dbReference>
<proteinExistence type="predicted"/>
<evidence type="ECO:0000313" key="2">
    <source>
        <dbReference type="Proteomes" id="UP000324800"/>
    </source>
</evidence>
<evidence type="ECO:0000313" key="1">
    <source>
        <dbReference type="EMBL" id="KAA6359068.1"/>
    </source>
</evidence>
<gene>
    <name evidence="1" type="ORF">EZS28_045406</name>
</gene>